<accession>A0ABQ8FYA6</accession>
<reference evidence="2 3" key="1">
    <citation type="journal article" date="2021" name="Nat. Commun.">
        <title>Genetic determinants of endophytism in the Arabidopsis root mycobiome.</title>
        <authorList>
            <person name="Mesny F."/>
            <person name="Miyauchi S."/>
            <person name="Thiergart T."/>
            <person name="Pickel B."/>
            <person name="Atanasova L."/>
            <person name="Karlsson M."/>
            <person name="Huettel B."/>
            <person name="Barry K.W."/>
            <person name="Haridas S."/>
            <person name="Chen C."/>
            <person name="Bauer D."/>
            <person name="Andreopoulos W."/>
            <person name="Pangilinan J."/>
            <person name="LaButti K."/>
            <person name="Riley R."/>
            <person name="Lipzen A."/>
            <person name="Clum A."/>
            <person name="Drula E."/>
            <person name="Henrissat B."/>
            <person name="Kohler A."/>
            <person name="Grigoriev I.V."/>
            <person name="Martin F.M."/>
            <person name="Hacquard S."/>
        </authorList>
    </citation>
    <scope>NUCLEOTIDE SEQUENCE [LARGE SCALE GENOMIC DNA]</scope>
    <source>
        <strain evidence="2 3">MPI-SDFR-AT-0080</strain>
    </source>
</reference>
<feature type="compositionally biased region" description="Polar residues" evidence="1">
    <location>
        <begin position="89"/>
        <end position="105"/>
    </location>
</feature>
<feature type="region of interest" description="Disordered" evidence="1">
    <location>
        <begin position="86"/>
        <end position="118"/>
    </location>
</feature>
<name>A0ABQ8FYA6_9PEZI</name>
<keyword evidence="3" id="KW-1185">Reference proteome</keyword>
<sequence length="199" mass="21294">MFPPLETFISTLSFKEPAITTPVDSTLSYEEASAAPSFVSEKGLACECEPVFCVQSWPDGCHCQNRARLDCYDTCGGPYPELQDCGSGADSTSTSNLEDFPQSTDAPEEPSSDPKGNPSPECRCEPVFCAQSWPLSCQCSNQAASDCAHVCGWPAPQFLVGLHVQSAGHAVVVIFYTDTHKGLRGPRSIGYPNRTSGSV</sequence>
<organism evidence="2 3">
    <name type="scientific">Macrophomina phaseolina</name>
    <dbReference type="NCBI Taxonomy" id="35725"/>
    <lineage>
        <taxon>Eukaryota</taxon>
        <taxon>Fungi</taxon>
        <taxon>Dikarya</taxon>
        <taxon>Ascomycota</taxon>
        <taxon>Pezizomycotina</taxon>
        <taxon>Dothideomycetes</taxon>
        <taxon>Dothideomycetes incertae sedis</taxon>
        <taxon>Botryosphaeriales</taxon>
        <taxon>Botryosphaeriaceae</taxon>
        <taxon>Macrophomina</taxon>
    </lineage>
</organism>
<evidence type="ECO:0000313" key="2">
    <source>
        <dbReference type="EMBL" id="KAH7034265.1"/>
    </source>
</evidence>
<proteinExistence type="predicted"/>
<evidence type="ECO:0000313" key="3">
    <source>
        <dbReference type="Proteomes" id="UP000774617"/>
    </source>
</evidence>
<dbReference type="EMBL" id="JAGTJR010000037">
    <property type="protein sequence ID" value="KAH7034265.1"/>
    <property type="molecule type" value="Genomic_DNA"/>
</dbReference>
<protein>
    <submittedName>
        <fullName evidence="2">Uncharacterized protein</fullName>
    </submittedName>
</protein>
<dbReference type="Proteomes" id="UP000774617">
    <property type="component" value="Unassembled WGS sequence"/>
</dbReference>
<evidence type="ECO:0000256" key="1">
    <source>
        <dbReference type="SAM" id="MobiDB-lite"/>
    </source>
</evidence>
<comment type="caution">
    <text evidence="2">The sequence shown here is derived from an EMBL/GenBank/DDBJ whole genome shotgun (WGS) entry which is preliminary data.</text>
</comment>
<gene>
    <name evidence="2" type="ORF">B0J12DRAFT_274172</name>
</gene>